<comment type="pathway">
    <text evidence="1">Protein modification; protein sumoylation.</text>
</comment>
<evidence type="ECO:0000256" key="2">
    <source>
        <dbReference type="ARBA" id="ARBA00005383"/>
    </source>
</evidence>
<keyword evidence="6" id="KW-1185">Reference proteome</keyword>
<keyword evidence="3" id="KW-0732">Signal</keyword>
<dbReference type="Proteomes" id="UP000050761">
    <property type="component" value="Unassembled WGS sequence"/>
</dbReference>
<dbReference type="OrthoDB" id="5875376at2759"/>
<comment type="similarity">
    <text evidence="2">Belongs to the PIAS family.</text>
</comment>
<dbReference type="Pfam" id="PF14324">
    <property type="entry name" value="PINIT"/>
    <property type="match status" value="1"/>
</dbReference>
<evidence type="ECO:0000313" key="5">
    <source>
        <dbReference type="EMBL" id="VDP00712.1"/>
    </source>
</evidence>
<feature type="chain" id="PRO_5044551784" evidence="3">
    <location>
        <begin position="23"/>
        <end position="334"/>
    </location>
</feature>
<dbReference type="Gene3D" id="2.60.120.780">
    <property type="entry name" value="PINIT domain"/>
    <property type="match status" value="1"/>
</dbReference>
<evidence type="ECO:0000256" key="1">
    <source>
        <dbReference type="ARBA" id="ARBA00004718"/>
    </source>
</evidence>
<dbReference type="InterPro" id="IPR023321">
    <property type="entry name" value="PINIT"/>
</dbReference>
<sequence>MGDNSLVSLANFVIFFLVDSHALFSRNVLPTVTRSTLPLPRLEVIRRIYSEKPNSYPMISFQCRPIANLVPMDLPFYDCHQTLLEPMELPAVISGVKSPCKVRFFLCHPSRVGFQQAFSFDVPREPPLPRFEIQLRFFQVPPGYNSQELADDFPLNCMVRVEDQAVQLPAVIPTNKPNVEPKRPSRPVDITQHCLNVRDPTRPLRLVVEWTGDKRVWAVGIYLVSSRSHTMILGESQVSRVSLQIGLGRGRRGVANGGRGVHETTRRKTARRLGTMPSRPVLRQCLGELPAESMNRRRRRQWQRSSMIRFHGDRLALTDSHILPGRPIALVAKY</sequence>
<dbReference type="GO" id="GO:0016925">
    <property type="term" value="P:protein sumoylation"/>
    <property type="evidence" value="ECO:0007669"/>
    <property type="project" value="UniProtKB-UniPathway"/>
</dbReference>
<evidence type="ECO:0000259" key="4">
    <source>
        <dbReference type="PROSITE" id="PS51466"/>
    </source>
</evidence>
<organism evidence="6 7">
    <name type="scientific">Heligmosomoides polygyrus</name>
    <name type="common">Parasitic roundworm</name>
    <dbReference type="NCBI Taxonomy" id="6339"/>
    <lineage>
        <taxon>Eukaryota</taxon>
        <taxon>Metazoa</taxon>
        <taxon>Ecdysozoa</taxon>
        <taxon>Nematoda</taxon>
        <taxon>Chromadorea</taxon>
        <taxon>Rhabditida</taxon>
        <taxon>Rhabditina</taxon>
        <taxon>Rhabditomorpha</taxon>
        <taxon>Strongyloidea</taxon>
        <taxon>Heligmosomidae</taxon>
        <taxon>Heligmosomoides</taxon>
    </lineage>
</organism>
<accession>A0A3P7ZK56</accession>
<feature type="domain" description="PINIT" evidence="4">
    <location>
        <begin position="50"/>
        <end position="227"/>
    </location>
</feature>
<protein>
    <submittedName>
        <fullName evidence="7">PINIT domain-containing protein</fullName>
    </submittedName>
</protein>
<dbReference type="AlphaFoldDB" id="A0A183G0X3"/>
<proteinExistence type="inferred from homology"/>
<evidence type="ECO:0000256" key="3">
    <source>
        <dbReference type="SAM" id="SignalP"/>
    </source>
</evidence>
<accession>A0A183G0X3</accession>
<dbReference type="InterPro" id="IPR038654">
    <property type="entry name" value="PINIT_sf"/>
</dbReference>
<dbReference type="UniPathway" id="UPA00886"/>
<evidence type="ECO:0000313" key="7">
    <source>
        <dbReference type="WBParaSite" id="HPBE_0001477301-mRNA-1"/>
    </source>
</evidence>
<dbReference type="WBParaSite" id="HPBE_0001477301-mRNA-1">
    <property type="protein sequence ID" value="HPBE_0001477301-mRNA-1"/>
    <property type="gene ID" value="HPBE_0001477301"/>
</dbReference>
<gene>
    <name evidence="5" type="ORF">HPBE_LOCUS14774</name>
</gene>
<dbReference type="EMBL" id="UZAH01028523">
    <property type="protein sequence ID" value="VDP00712.1"/>
    <property type="molecule type" value="Genomic_DNA"/>
</dbReference>
<feature type="signal peptide" evidence="3">
    <location>
        <begin position="1"/>
        <end position="22"/>
    </location>
</feature>
<reference evidence="7" key="2">
    <citation type="submission" date="2019-09" db="UniProtKB">
        <authorList>
            <consortium name="WormBaseParasite"/>
        </authorList>
    </citation>
    <scope>IDENTIFICATION</scope>
</reference>
<name>A0A183G0X3_HELPZ</name>
<dbReference type="PROSITE" id="PS51466">
    <property type="entry name" value="PINIT"/>
    <property type="match status" value="1"/>
</dbReference>
<evidence type="ECO:0000313" key="6">
    <source>
        <dbReference type="Proteomes" id="UP000050761"/>
    </source>
</evidence>
<reference evidence="5 6" key="1">
    <citation type="submission" date="2018-11" db="EMBL/GenBank/DDBJ databases">
        <authorList>
            <consortium name="Pathogen Informatics"/>
        </authorList>
    </citation>
    <scope>NUCLEOTIDE SEQUENCE [LARGE SCALE GENOMIC DNA]</scope>
</reference>